<dbReference type="PANTHER" id="PTHR46401">
    <property type="entry name" value="GLYCOSYLTRANSFERASE WBBK-RELATED"/>
    <property type="match status" value="1"/>
</dbReference>
<dbReference type="SUPFAM" id="SSF53756">
    <property type="entry name" value="UDP-Glycosyltransferase/glycogen phosphorylase"/>
    <property type="match status" value="1"/>
</dbReference>
<keyword evidence="1" id="KW-0808">Transferase</keyword>
<dbReference type="GO" id="GO:0016757">
    <property type="term" value="F:glycosyltransferase activity"/>
    <property type="evidence" value="ECO:0007669"/>
    <property type="project" value="TreeGrafter"/>
</dbReference>
<keyword evidence="3" id="KW-1185">Reference proteome</keyword>
<gene>
    <name evidence="2" type="ORF">RJ40_10475</name>
</gene>
<name>A0A8A3S6X7_9EURY</name>
<dbReference type="PANTHER" id="PTHR46401:SF2">
    <property type="entry name" value="GLYCOSYLTRANSFERASE WBBK-RELATED"/>
    <property type="match status" value="1"/>
</dbReference>
<dbReference type="CDD" id="cd03801">
    <property type="entry name" value="GT4_PimA-like"/>
    <property type="match status" value="1"/>
</dbReference>
<dbReference type="EMBL" id="CP036172">
    <property type="protein sequence ID" value="QSZ67888.1"/>
    <property type="molecule type" value="Genomic_DNA"/>
</dbReference>
<reference evidence="2" key="1">
    <citation type="journal article" date="2001" name="Int. J. Syst. Evol. Microbiol.">
        <title>Methanofollis aquaemaris sp. nov., a methanogen isolated from an aquaculture fish pond.</title>
        <authorList>
            <person name="Lai M.C."/>
            <person name="Chen S.C."/>
        </authorList>
    </citation>
    <scope>NUCLEOTIDE SEQUENCE</scope>
    <source>
        <strain evidence="2">N2F9704</strain>
    </source>
</reference>
<evidence type="ECO:0000313" key="3">
    <source>
        <dbReference type="Proteomes" id="UP001042704"/>
    </source>
</evidence>
<protein>
    <submittedName>
        <fullName evidence="2">Glycosyltransferase</fullName>
    </submittedName>
</protein>
<accession>A0A8A3S6X7</accession>
<organism evidence="2 3">
    <name type="scientific">Methanofollis aquaemaris</name>
    <dbReference type="NCBI Taxonomy" id="126734"/>
    <lineage>
        <taxon>Archaea</taxon>
        <taxon>Methanobacteriati</taxon>
        <taxon>Methanobacteriota</taxon>
        <taxon>Stenosarchaea group</taxon>
        <taxon>Methanomicrobia</taxon>
        <taxon>Methanomicrobiales</taxon>
        <taxon>Methanomicrobiaceae</taxon>
        <taxon>Methanofollis</taxon>
    </lineage>
</organism>
<evidence type="ECO:0000256" key="1">
    <source>
        <dbReference type="ARBA" id="ARBA00022679"/>
    </source>
</evidence>
<dbReference type="GeneID" id="76424792"/>
<proteinExistence type="predicted"/>
<reference evidence="2" key="2">
    <citation type="submission" date="2019-02" db="EMBL/GenBank/DDBJ databases">
        <authorList>
            <person name="Chen S.-C."/>
            <person name="Chien H.-H."/>
            <person name="Lai M.-C."/>
        </authorList>
    </citation>
    <scope>NUCLEOTIDE SEQUENCE</scope>
    <source>
        <strain evidence="2">N2F9704</strain>
    </source>
</reference>
<dbReference type="Gene3D" id="3.40.50.2000">
    <property type="entry name" value="Glycogen Phosphorylase B"/>
    <property type="match status" value="2"/>
</dbReference>
<evidence type="ECO:0000313" key="2">
    <source>
        <dbReference type="EMBL" id="QSZ67888.1"/>
    </source>
</evidence>
<dbReference type="Proteomes" id="UP001042704">
    <property type="component" value="Chromosome"/>
</dbReference>
<dbReference type="Pfam" id="PF13692">
    <property type="entry name" value="Glyco_trans_1_4"/>
    <property type="match status" value="1"/>
</dbReference>
<sequence length="403" mass="46329">MYRKEVIPPADVRWVYLRGDDVLDHLSLLYPGSICPDLTGGYLRTIPLAKLVRDDFIEVNIYTTDENKKYHGQIDGINIIQDKKFNGSLDKFVYYFNGLFSNNFNLKVPECALDNIDDTLFQLEGPYFYNFIKKTNIDRFILDEHNIYWELQEFPSSDPKELVYNTISGARNKKIELEALNAADHVLVCSKRDKQLILAHLPHIVDKITVIPNCVFASEYSQYIMDASVKNRDNEPCSVLFVGSLSYAPNIDAVRIICSRIAPVFGDEVQFLIVGKNPPDIPRPSNVNFVGYVDDVKEYIMKSDICIAPLRYGSGTRLKILEYMAMGKPIVSTSKGAEGIDYTENKDIIIEDDLDAFSEKIRILLDDRRLRINLGKNAMDLIQQKYDWEIYRKTLHEVYEACR</sequence>
<dbReference type="AlphaFoldDB" id="A0A8A3S6X7"/>
<dbReference type="RefSeq" id="WP_265580805.1">
    <property type="nucleotide sequence ID" value="NZ_CP036172.1"/>
</dbReference>
<dbReference type="KEGG" id="maqe:RJ40_10475"/>